<dbReference type="InterPro" id="IPR012454">
    <property type="entry name" value="DUF1659"/>
</dbReference>
<dbReference type="EMBL" id="FXBB01000061">
    <property type="protein sequence ID" value="SMG52331.1"/>
    <property type="molecule type" value="Genomic_DNA"/>
</dbReference>
<dbReference type="Proteomes" id="UP000193355">
    <property type="component" value="Unassembled WGS sequence"/>
</dbReference>
<evidence type="ECO:0000313" key="2">
    <source>
        <dbReference type="EMBL" id="SMG52331.1"/>
    </source>
</evidence>
<organism evidence="2 3">
    <name type="scientific">Dethiosulfovibrio salsuginis</name>
    <dbReference type="NCBI Taxonomy" id="561720"/>
    <lineage>
        <taxon>Bacteria</taxon>
        <taxon>Thermotogati</taxon>
        <taxon>Synergistota</taxon>
        <taxon>Synergistia</taxon>
        <taxon>Synergistales</taxon>
        <taxon>Dethiosulfovibrionaceae</taxon>
        <taxon>Dethiosulfovibrio</taxon>
    </lineage>
</organism>
<reference evidence="3" key="1">
    <citation type="submission" date="2017-04" db="EMBL/GenBank/DDBJ databases">
        <authorList>
            <person name="Varghese N."/>
            <person name="Submissions S."/>
        </authorList>
    </citation>
    <scope>NUCLEOTIDE SEQUENCE [LARGE SCALE GENOMIC DNA]</scope>
    <source>
        <strain evidence="3">USBA 82</strain>
    </source>
</reference>
<proteinExistence type="predicted"/>
<protein>
    <recommendedName>
        <fullName evidence="1">DUF1659 domain-containing protein</fullName>
    </recommendedName>
</protein>
<gene>
    <name evidence="2" type="ORF">SAMN06275492_1613</name>
</gene>
<name>A0A1X7LES3_9BACT</name>
<dbReference type="OrthoDB" id="5851at2"/>
<dbReference type="STRING" id="561720.SAMN06275492_1613"/>
<accession>A0A1X7LES3</accession>
<evidence type="ECO:0000259" key="1">
    <source>
        <dbReference type="Pfam" id="PF07872"/>
    </source>
</evidence>
<evidence type="ECO:0000313" key="3">
    <source>
        <dbReference type="Proteomes" id="UP000193355"/>
    </source>
</evidence>
<dbReference type="RefSeq" id="WP_085545744.1">
    <property type="nucleotide sequence ID" value="NZ_FXBB01000061.1"/>
</dbReference>
<keyword evidence="3" id="KW-1185">Reference proteome</keyword>
<sequence length="72" mass="7339">MASFVPMSSRIVMRCQVGTTVDGTPKLGSLSISKVDPALTADKVDAVVTALGGLLSVPVVESHKADVNLVSA</sequence>
<feature type="domain" description="DUF1659" evidence="1">
    <location>
        <begin position="5"/>
        <end position="70"/>
    </location>
</feature>
<dbReference type="Pfam" id="PF07872">
    <property type="entry name" value="DUF1659"/>
    <property type="match status" value="1"/>
</dbReference>
<dbReference type="AlphaFoldDB" id="A0A1X7LES3"/>